<protein>
    <submittedName>
        <fullName evidence="2">Uncharacterized protein</fullName>
    </submittedName>
</protein>
<evidence type="ECO:0000256" key="1">
    <source>
        <dbReference type="SAM" id="MobiDB-lite"/>
    </source>
</evidence>
<accession>A0A7G1KT23</accession>
<evidence type="ECO:0000313" key="2">
    <source>
        <dbReference type="EMBL" id="BCK58357.1"/>
    </source>
</evidence>
<reference evidence="2 3" key="1">
    <citation type="submission" date="2020-08" db="EMBL/GenBank/DDBJ databases">
        <title>Genome Sequencing of Nocardia wallacei strain FMUON74 and assembly.</title>
        <authorList>
            <person name="Toyokawa M."/>
            <person name="Uesaka K."/>
        </authorList>
    </citation>
    <scope>NUCLEOTIDE SEQUENCE [LARGE SCALE GENOMIC DNA]</scope>
    <source>
        <strain evidence="2 3">FMUON74</strain>
    </source>
</reference>
<dbReference type="RefSeq" id="WP_187685116.1">
    <property type="nucleotide sequence ID" value="NZ_AP023396.1"/>
</dbReference>
<evidence type="ECO:0000313" key="3">
    <source>
        <dbReference type="Proteomes" id="UP000516173"/>
    </source>
</evidence>
<dbReference type="Proteomes" id="UP000516173">
    <property type="component" value="Chromosome"/>
</dbReference>
<gene>
    <name evidence="2" type="ORF">NWFMUON74_61290</name>
</gene>
<dbReference type="AlphaFoldDB" id="A0A7G1KT23"/>
<keyword evidence="3" id="KW-1185">Reference proteome</keyword>
<organism evidence="2 3">
    <name type="scientific">Nocardia wallacei</name>
    <dbReference type="NCBI Taxonomy" id="480035"/>
    <lineage>
        <taxon>Bacteria</taxon>
        <taxon>Bacillati</taxon>
        <taxon>Actinomycetota</taxon>
        <taxon>Actinomycetes</taxon>
        <taxon>Mycobacteriales</taxon>
        <taxon>Nocardiaceae</taxon>
        <taxon>Nocardia</taxon>
    </lineage>
</organism>
<dbReference type="KEGG" id="nwl:NWFMUON74_61290"/>
<dbReference type="EMBL" id="AP023396">
    <property type="protein sequence ID" value="BCK58357.1"/>
    <property type="molecule type" value="Genomic_DNA"/>
</dbReference>
<sequence length="90" mass="9617">MFDGPRDTAPTTPDEPVVFRHQDLPPGTGVSGYSAGAHLLAEVGVIKARRADTGHLVLLTRFDDTVLTPCAAVRLGWLLIRRGLAEAVGR</sequence>
<feature type="region of interest" description="Disordered" evidence="1">
    <location>
        <begin position="1"/>
        <end position="23"/>
    </location>
</feature>
<dbReference type="GeneID" id="80350542"/>
<name>A0A7G1KT23_9NOCA</name>
<proteinExistence type="predicted"/>